<dbReference type="OrthoDB" id="3879658at2759"/>
<dbReference type="SUPFAM" id="SSF75005">
    <property type="entry name" value="Arabinanase/levansucrase/invertase"/>
    <property type="match status" value="1"/>
</dbReference>
<dbReference type="GO" id="GO:0004553">
    <property type="term" value="F:hydrolase activity, hydrolyzing O-glycosyl compounds"/>
    <property type="evidence" value="ECO:0007669"/>
    <property type="project" value="InterPro"/>
</dbReference>
<dbReference type="GO" id="GO:0005975">
    <property type="term" value="P:carbohydrate metabolic process"/>
    <property type="evidence" value="ECO:0007669"/>
    <property type="project" value="InterPro"/>
</dbReference>
<proteinExistence type="inferred from homology"/>
<dbReference type="InterPro" id="IPR023296">
    <property type="entry name" value="Glyco_hydro_beta-prop_sf"/>
</dbReference>
<evidence type="ECO:0000313" key="8">
    <source>
        <dbReference type="EMBL" id="EIW77469.1"/>
    </source>
</evidence>
<protein>
    <submittedName>
        <fullName evidence="8">Glycoside hydrolase family 43 protein</fullName>
    </submittedName>
</protein>
<evidence type="ECO:0000256" key="4">
    <source>
        <dbReference type="PIRSR" id="PIRSR606710-1"/>
    </source>
</evidence>
<dbReference type="GeneID" id="19200226"/>
<evidence type="ECO:0000256" key="3">
    <source>
        <dbReference type="ARBA" id="ARBA00023295"/>
    </source>
</evidence>
<dbReference type="InterPro" id="IPR006710">
    <property type="entry name" value="Glyco_hydro_43"/>
</dbReference>
<accession>A0A5M3MDX3</accession>
<evidence type="ECO:0000256" key="5">
    <source>
        <dbReference type="PIRSR" id="PIRSR606710-2"/>
    </source>
</evidence>
<dbReference type="InterPro" id="IPR051795">
    <property type="entry name" value="Glycosyl_Hydrlase_43"/>
</dbReference>
<evidence type="ECO:0000256" key="6">
    <source>
        <dbReference type="RuleBase" id="RU361187"/>
    </source>
</evidence>
<dbReference type="Proteomes" id="UP000053558">
    <property type="component" value="Unassembled WGS sequence"/>
</dbReference>
<keyword evidence="7" id="KW-0732">Signal</keyword>
<feature type="active site" description="Proton donor" evidence="4">
    <location>
        <position position="222"/>
    </location>
</feature>
<dbReference type="OMA" id="LFHANCP"/>
<evidence type="ECO:0000256" key="2">
    <source>
        <dbReference type="ARBA" id="ARBA00022801"/>
    </source>
</evidence>
<reference evidence="9" key="1">
    <citation type="journal article" date="2012" name="Science">
        <title>The Paleozoic origin of enzymatic lignin decomposition reconstructed from 31 fungal genomes.</title>
        <authorList>
            <person name="Floudas D."/>
            <person name="Binder M."/>
            <person name="Riley R."/>
            <person name="Barry K."/>
            <person name="Blanchette R.A."/>
            <person name="Henrissat B."/>
            <person name="Martinez A.T."/>
            <person name="Otillar R."/>
            <person name="Spatafora J.W."/>
            <person name="Yadav J.S."/>
            <person name="Aerts A."/>
            <person name="Benoit I."/>
            <person name="Boyd A."/>
            <person name="Carlson A."/>
            <person name="Copeland A."/>
            <person name="Coutinho P.M."/>
            <person name="de Vries R.P."/>
            <person name="Ferreira P."/>
            <person name="Findley K."/>
            <person name="Foster B."/>
            <person name="Gaskell J."/>
            <person name="Glotzer D."/>
            <person name="Gorecki P."/>
            <person name="Heitman J."/>
            <person name="Hesse C."/>
            <person name="Hori C."/>
            <person name="Igarashi K."/>
            <person name="Jurgens J.A."/>
            <person name="Kallen N."/>
            <person name="Kersten P."/>
            <person name="Kohler A."/>
            <person name="Kuees U."/>
            <person name="Kumar T.K.A."/>
            <person name="Kuo A."/>
            <person name="LaButti K."/>
            <person name="Larrondo L.F."/>
            <person name="Lindquist E."/>
            <person name="Ling A."/>
            <person name="Lombard V."/>
            <person name="Lucas S."/>
            <person name="Lundell T."/>
            <person name="Martin R."/>
            <person name="McLaughlin D.J."/>
            <person name="Morgenstern I."/>
            <person name="Morin E."/>
            <person name="Murat C."/>
            <person name="Nagy L.G."/>
            <person name="Nolan M."/>
            <person name="Ohm R.A."/>
            <person name="Patyshakuliyeva A."/>
            <person name="Rokas A."/>
            <person name="Ruiz-Duenas F.J."/>
            <person name="Sabat G."/>
            <person name="Salamov A."/>
            <person name="Samejima M."/>
            <person name="Schmutz J."/>
            <person name="Slot J.C."/>
            <person name="St John F."/>
            <person name="Stenlid J."/>
            <person name="Sun H."/>
            <person name="Sun S."/>
            <person name="Syed K."/>
            <person name="Tsang A."/>
            <person name="Wiebenga A."/>
            <person name="Young D."/>
            <person name="Pisabarro A."/>
            <person name="Eastwood D.C."/>
            <person name="Martin F."/>
            <person name="Cullen D."/>
            <person name="Grigoriev I.V."/>
            <person name="Hibbett D.S."/>
        </authorList>
    </citation>
    <scope>NUCLEOTIDE SEQUENCE [LARGE SCALE GENOMIC DNA]</scope>
    <source>
        <strain evidence="9">RWD-64-598 SS2</strain>
    </source>
</reference>
<sequence>MPFSRRSAASTLLLSSLALAAVTGPVINANFPDPAMIQVGGTSYAYATNNIGGAINVQLATSSDNGTTWALTSSDALPDVGPWAVTGSTWAPDVVQRDDGTFILYYAAKDPTVTDRLSHCVGAATSTNPKGPFTPQSAPISCNAAGGGSIDISGFQDTDGTRYVVYKVDGSALGGGGSCGNANGAYATPIMLQQMEADGVTPTGNPQQILDRIESEDGPLVEAPVVILKDGNYVLFYSSHCFNDPAYDIRYATAPSVAGPYTRKGAIISPGDYGLVSPGGATPLPSGDFMVFHAQINADPLTRAMYTATLTWDNPSVA</sequence>
<comment type="caution">
    <text evidence="8">The sequence shown here is derived from an EMBL/GenBank/DDBJ whole genome shotgun (WGS) entry which is preliminary data.</text>
</comment>
<dbReference type="Pfam" id="PF04616">
    <property type="entry name" value="Glyco_hydro_43"/>
    <property type="match status" value="1"/>
</dbReference>
<evidence type="ECO:0000313" key="9">
    <source>
        <dbReference type="Proteomes" id="UP000053558"/>
    </source>
</evidence>
<name>A0A5M3MDX3_CONPW</name>
<dbReference type="EMBL" id="JH711584">
    <property type="protein sequence ID" value="EIW77469.1"/>
    <property type="molecule type" value="Genomic_DNA"/>
</dbReference>
<dbReference type="KEGG" id="cput:CONPUDRAFT_129777"/>
<feature type="signal peptide" evidence="7">
    <location>
        <begin position="1"/>
        <end position="20"/>
    </location>
</feature>
<dbReference type="CDD" id="cd08999">
    <property type="entry name" value="GH43_ABN-like"/>
    <property type="match status" value="1"/>
</dbReference>
<keyword evidence="2 6" id="KW-0378">Hydrolase</keyword>
<dbReference type="AlphaFoldDB" id="A0A5M3MDX3"/>
<evidence type="ECO:0000256" key="1">
    <source>
        <dbReference type="ARBA" id="ARBA00009865"/>
    </source>
</evidence>
<feature type="chain" id="PRO_5024324979" evidence="7">
    <location>
        <begin position="21"/>
        <end position="318"/>
    </location>
</feature>
<dbReference type="RefSeq" id="XP_007772831.1">
    <property type="nucleotide sequence ID" value="XM_007774641.1"/>
</dbReference>
<keyword evidence="3 6" id="KW-0326">Glycosidase</keyword>
<dbReference type="PANTHER" id="PTHR42812">
    <property type="entry name" value="BETA-XYLOSIDASE"/>
    <property type="match status" value="1"/>
</dbReference>
<feature type="site" description="Important for catalytic activity, responsible for pKa modulation of the active site Glu and correct orientation of both the proton donor and substrate" evidence="5">
    <location>
        <position position="151"/>
    </location>
</feature>
<organism evidence="8 9">
    <name type="scientific">Coniophora puteana (strain RWD-64-598)</name>
    <name type="common">Brown rot fungus</name>
    <dbReference type="NCBI Taxonomy" id="741705"/>
    <lineage>
        <taxon>Eukaryota</taxon>
        <taxon>Fungi</taxon>
        <taxon>Dikarya</taxon>
        <taxon>Basidiomycota</taxon>
        <taxon>Agaricomycotina</taxon>
        <taxon>Agaricomycetes</taxon>
        <taxon>Agaricomycetidae</taxon>
        <taxon>Boletales</taxon>
        <taxon>Coniophorineae</taxon>
        <taxon>Coniophoraceae</taxon>
        <taxon>Coniophora</taxon>
    </lineage>
</organism>
<evidence type="ECO:0000256" key="7">
    <source>
        <dbReference type="SAM" id="SignalP"/>
    </source>
</evidence>
<dbReference type="PANTHER" id="PTHR42812:SF5">
    <property type="entry name" value="ENDO-ARABINASE"/>
    <property type="match status" value="1"/>
</dbReference>
<feature type="active site" description="Proton acceptor" evidence="4">
    <location>
        <position position="33"/>
    </location>
</feature>
<dbReference type="Gene3D" id="2.115.10.20">
    <property type="entry name" value="Glycosyl hydrolase domain, family 43"/>
    <property type="match status" value="1"/>
</dbReference>
<keyword evidence="9" id="KW-1185">Reference proteome</keyword>
<gene>
    <name evidence="8" type="ORF">CONPUDRAFT_129777</name>
</gene>
<comment type="similarity">
    <text evidence="1 6">Belongs to the glycosyl hydrolase 43 family.</text>
</comment>